<organism evidence="2 3">
    <name type="scientific">Streptomyces minutiscleroticus</name>
    <dbReference type="NCBI Taxonomy" id="68238"/>
    <lineage>
        <taxon>Bacteria</taxon>
        <taxon>Bacillati</taxon>
        <taxon>Actinomycetota</taxon>
        <taxon>Actinomycetes</taxon>
        <taxon>Kitasatosporales</taxon>
        <taxon>Streptomycetaceae</taxon>
        <taxon>Streptomyces</taxon>
    </lineage>
</organism>
<comment type="caution">
    <text evidence="2">The sequence shown here is derived from an EMBL/GenBank/DDBJ whole genome shotgun (WGS) entry which is preliminary data.</text>
</comment>
<evidence type="ECO:0000313" key="3">
    <source>
        <dbReference type="Proteomes" id="UP000619244"/>
    </source>
</evidence>
<evidence type="ECO:0000256" key="1">
    <source>
        <dbReference type="SAM" id="MobiDB-lite"/>
    </source>
</evidence>
<proteinExistence type="predicted"/>
<accession>A0A918NU97</accession>
<keyword evidence="3" id="KW-1185">Reference proteome</keyword>
<reference evidence="2" key="1">
    <citation type="journal article" date="2014" name="Int. J. Syst. Evol. Microbiol.">
        <title>Complete genome sequence of Corynebacterium casei LMG S-19264T (=DSM 44701T), isolated from a smear-ripened cheese.</title>
        <authorList>
            <consortium name="US DOE Joint Genome Institute (JGI-PGF)"/>
            <person name="Walter F."/>
            <person name="Albersmeier A."/>
            <person name="Kalinowski J."/>
            <person name="Ruckert C."/>
        </authorList>
    </citation>
    <scope>NUCLEOTIDE SEQUENCE</scope>
    <source>
        <strain evidence="2">JCM 4790</strain>
    </source>
</reference>
<evidence type="ECO:0000313" key="2">
    <source>
        <dbReference type="EMBL" id="GGX95193.1"/>
    </source>
</evidence>
<sequence length="108" mass="11721">MENAYGTRSTKNANGTQHGARDGGAPVRPHPRDTDGHRSPWGPAAPRRHDPRDYEVFTSVWTASLNSANVSGTATFASPLPRAETFGPRGVPGCTNICHGQVRYWPPR</sequence>
<gene>
    <name evidence="2" type="ORF">GCM10010358_56270</name>
</gene>
<dbReference type="Proteomes" id="UP000619244">
    <property type="component" value="Unassembled WGS sequence"/>
</dbReference>
<dbReference type="AlphaFoldDB" id="A0A918NU97"/>
<name>A0A918NU97_9ACTN</name>
<dbReference type="EMBL" id="BMVU01000034">
    <property type="protein sequence ID" value="GGX95193.1"/>
    <property type="molecule type" value="Genomic_DNA"/>
</dbReference>
<protein>
    <submittedName>
        <fullName evidence="2">Uncharacterized protein</fullName>
    </submittedName>
</protein>
<feature type="compositionally biased region" description="Polar residues" evidence="1">
    <location>
        <begin position="1"/>
        <end position="17"/>
    </location>
</feature>
<reference evidence="2" key="2">
    <citation type="submission" date="2020-09" db="EMBL/GenBank/DDBJ databases">
        <authorList>
            <person name="Sun Q."/>
            <person name="Ohkuma M."/>
        </authorList>
    </citation>
    <scope>NUCLEOTIDE SEQUENCE</scope>
    <source>
        <strain evidence="2">JCM 4790</strain>
    </source>
</reference>
<feature type="region of interest" description="Disordered" evidence="1">
    <location>
        <begin position="1"/>
        <end position="52"/>
    </location>
</feature>